<accession>A0A1M6PAT4</accession>
<organism evidence="1 2">
    <name type="scientific">Hymenobacter psychrotolerans DSM 18569</name>
    <dbReference type="NCBI Taxonomy" id="1121959"/>
    <lineage>
        <taxon>Bacteria</taxon>
        <taxon>Pseudomonadati</taxon>
        <taxon>Bacteroidota</taxon>
        <taxon>Cytophagia</taxon>
        <taxon>Cytophagales</taxon>
        <taxon>Hymenobacteraceae</taxon>
        <taxon>Hymenobacter</taxon>
    </lineage>
</organism>
<name>A0A1M6PAT4_9BACT</name>
<reference evidence="2" key="1">
    <citation type="submission" date="2016-11" db="EMBL/GenBank/DDBJ databases">
        <authorList>
            <person name="Varghese N."/>
            <person name="Submissions S."/>
        </authorList>
    </citation>
    <scope>NUCLEOTIDE SEQUENCE [LARGE SCALE GENOMIC DNA]</scope>
    <source>
        <strain evidence="2">DSM 18569</strain>
    </source>
</reference>
<gene>
    <name evidence="1" type="ORF">SAMN02746009_00178</name>
</gene>
<protein>
    <submittedName>
        <fullName evidence="1">Uncharacterized protein</fullName>
    </submittedName>
</protein>
<dbReference type="OrthoDB" id="953239at2"/>
<evidence type="ECO:0000313" key="1">
    <source>
        <dbReference type="EMBL" id="SHK05079.1"/>
    </source>
</evidence>
<dbReference type="Proteomes" id="UP000183947">
    <property type="component" value="Unassembled WGS sequence"/>
</dbReference>
<keyword evidence="2" id="KW-1185">Reference proteome</keyword>
<dbReference type="AlphaFoldDB" id="A0A1M6PAT4"/>
<evidence type="ECO:0000313" key="2">
    <source>
        <dbReference type="Proteomes" id="UP000183947"/>
    </source>
</evidence>
<dbReference type="STRING" id="1121959.SAMN02746009_00178"/>
<dbReference type="RefSeq" id="WP_073280804.1">
    <property type="nucleotide sequence ID" value="NZ_FRAS01000001.1"/>
</dbReference>
<sequence length="138" mass="15215">MKEHIKFDPVEGVTVAVLPEAAAATQEGKDGWMVYLINHNEQSLQNVIVNSHGYGTQPDGSSVKTSTLRHVFAEVAPRSAVPIEPIDPALFHLNNQYWVSYYLGAQIFDKKFIFVPDSIVADNLTPISLLGREGVLHS</sequence>
<proteinExistence type="predicted"/>
<dbReference type="EMBL" id="FRAS01000001">
    <property type="protein sequence ID" value="SHK05079.1"/>
    <property type="molecule type" value="Genomic_DNA"/>
</dbReference>